<dbReference type="InterPro" id="IPR013762">
    <property type="entry name" value="Integrase-like_cat_sf"/>
</dbReference>
<feature type="domain" description="Tyr recombinase" evidence="11">
    <location>
        <begin position="162"/>
        <end position="344"/>
    </location>
</feature>
<evidence type="ECO:0000256" key="2">
    <source>
        <dbReference type="ARBA" id="ARBA00016082"/>
    </source>
</evidence>
<dbReference type="SUPFAM" id="SSF56349">
    <property type="entry name" value="DNA breaking-rejoining enzymes"/>
    <property type="match status" value="1"/>
</dbReference>
<dbReference type="Pfam" id="PF02899">
    <property type="entry name" value="Phage_int_SAM_1"/>
    <property type="match status" value="1"/>
</dbReference>
<evidence type="ECO:0000256" key="8">
    <source>
        <dbReference type="ARBA" id="ARBA00023195"/>
    </source>
</evidence>
<dbReference type="PROSITE" id="PS51900">
    <property type="entry name" value="CB"/>
    <property type="match status" value="1"/>
</dbReference>
<dbReference type="EMBL" id="BK055796">
    <property type="protein sequence ID" value="DAE92809.1"/>
    <property type="molecule type" value="Genomic_DNA"/>
</dbReference>
<keyword evidence="8" id="KW-1160">Virus entry into host cell</keyword>
<evidence type="ECO:0000259" key="11">
    <source>
        <dbReference type="PROSITE" id="PS51898"/>
    </source>
</evidence>
<dbReference type="GO" id="GO:0015074">
    <property type="term" value="P:DNA integration"/>
    <property type="evidence" value="ECO:0007669"/>
    <property type="project" value="UniProtKB-KW"/>
</dbReference>
<keyword evidence="8" id="KW-1179">Viral genome integration</keyword>
<reference evidence="13" key="1">
    <citation type="journal article" date="2021" name="Proc. Natl. Acad. Sci. U.S.A.">
        <title>A Catalog of Tens of Thousands of Viruses from Human Metagenomes Reveals Hidden Associations with Chronic Diseases.</title>
        <authorList>
            <person name="Tisza M.J."/>
            <person name="Buck C.B."/>
        </authorList>
    </citation>
    <scope>NUCLEOTIDE SEQUENCE</scope>
    <source>
        <strain evidence="13">Cttzo28</strain>
    </source>
</reference>
<accession>A0A8S5RTH4</accession>
<dbReference type="Gene3D" id="1.10.443.10">
    <property type="entry name" value="Intergrase catalytic core"/>
    <property type="match status" value="1"/>
</dbReference>
<comment type="similarity">
    <text evidence="1">Belongs to the 'phage' integrase family.</text>
</comment>
<evidence type="ECO:0000313" key="13">
    <source>
        <dbReference type="EMBL" id="DAE92809.1"/>
    </source>
</evidence>
<dbReference type="GO" id="GO:0003677">
    <property type="term" value="F:DNA binding"/>
    <property type="evidence" value="ECO:0007669"/>
    <property type="project" value="UniProtKB-UniRule"/>
</dbReference>
<evidence type="ECO:0000256" key="6">
    <source>
        <dbReference type="ARBA" id="ARBA00023125"/>
    </source>
</evidence>
<organism evidence="13">
    <name type="scientific">Ackermannviridae sp</name>
    <dbReference type="NCBI Taxonomy" id="2831612"/>
    <lineage>
        <taxon>Viruses</taxon>
        <taxon>Duplodnaviria</taxon>
        <taxon>Heunggongvirae</taxon>
        <taxon>Uroviricota</taxon>
        <taxon>Caudoviricetes</taxon>
        <taxon>Pantevenvirales</taxon>
        <taxon>Ackermannviridae</taxon>
    </lineage>
</organism>
<sequence length="356" mass="40855">MKRTNTAKWIESAGRWQINVQKDGKRKTFTSAKPGRTGQREANKKADDWLEQGLQTRGMKVERAYLEYLERTRKVSGISNYRPKESRWRTWIEPEIGHRRLESLTQQQVQAVLDNAKSAGRSRKTLKNLYGDLTAFFRFSRNSGYTTFVPDALKIPEGTPKPQKKILQPDGLKKLFESDKTLYRRKEIVDPDINAYRLYVLTGLRPGELIGLQWADVKKDCIQVKRSINIYGEKTTGKNDNAIRAVQLSQRAREVLDTQRKITGKQKSVFCINSEHTLYKHWGKYCDYNGIQYVSLYELRHTFVSIASGLPEGQVKSIVGHSRNMDTFGIYGHTVDGQGREIASALDSAFDDVLDR</sequence>
<keyword evidence="3" id="KW-0808">Transferase</keyword>
<dbReference type="InterPro" id="IPR011010">
    <property type="entry name" value="DNA_brk_join_enz"/>
</dbReference>
<dbReference type="PANTHER" id="PTHR30349:SF64">
    <property type="entry name" value="PROPHAGE INTEGRASE INTD-RELATED"/>
    <property type="match status" value="1"/>
</dbReference>
<keyword evidence="5" id="KW-0229">DNA integration</keyword>
<dbReference type="CDD" id="cd01189">
    <property type="entry name" value="INT_ICEBs1_C_like"/>
    <property type="match status" value="1"/>
</dbReference>
<dbReference type="InterPro" id="IPR004107">
    <property type="entry name" value="Integrase_SAM-like_N"/>
</dbReference>
<dbReference type="PANTHER" id="PTHR30349">
    <property type="entry name" value="PHAGE INTEGRASE-RELATED"/>
    <property type="match status" value="1"/>
</dbReference>
<dbReference type="Gene3D" id="1.10.150.130">
    <property type="match status" value="1"/>
</dbReference>
<evidence type="ECO:0000256" key="3">
    <source>
        <dbReference type="ARBA" id="ARBA00022679"/>
    </source>
</evidence>
<proteinExistence type="inferred from homology"/>
<dbReference type="InterPro" id="IPR050090">
    <property type="entry name" value="Tyrosine_recombinase_XerCD"/>
</dbReference>
<dbReference type="Pfam" id="PF00589">
    <property type="entry name" value="Phage_integrase"/>
    <property type="match status" value="1"/>
</dbReference>
<name>A0A8S5RTH4_9CAUD</name>
<dbReference type="GO" id="GO:0016740">
    <property type="term" value="F:transferase activity"/>
    <property type="evidence" value="ECO:0007669"/>
    <property type="project" value="UniProtKB-KW"/>
</dbReference>
<keyword evidence="7" id="KW-0233">DNA recombination</keyword>
<dbReference type="InterPro" id="IPR044068">
    <property type="entry name" value="CB"/>
</dbReference>
<evidence type="ECO:0000256" key="4">
    <source>
        <dbReference type="ARBA" id="ARBA00022801"/>
    </source>
</evidence>
<feature type="domain" description="Core-binding (CB)" evidence="12">
    <location>
        <begin position="56"/>
        <end position="141"/>
    </location>
</feature>
<dbReference type="GO" id="GO:0044826">
    <property type="term" value="P:viral genome integration into host DNA"/>
    <property type="evidence" value="ECO:0007669"/>
    <property type="project" value="UniProtKB-KW"/>
</dbReference>
<dbReference type="GO" id="GO:0006310">
    <property type="term" value="P:DNA recombination"/>
    <property type="evidence" value="ECO:0007669"/>
    <property type="project" value="UniProtKB-KW"/>
</dbReference>
<protein>
    <recommendedName>
        <fullName evidence="2">Integrase</fullName>
    </recommendedName>
</protein>
<evidence type="ECO:0000256" key="10">
    <source>
        <dbReference type="SAM" id="MobiDB-lite"/>
    </source>
</evidence>
<keyword evidence="6 9" id="KW-0238">DNA-binding</keyword>
<dbReference type="PROSITE" id="PS51898">
    <property type="entry name" value="TYR_RECOMBINASE"/>
    <property type="match status" value="1"/>
</dbReference>
<dbReference type="GO" id="GO:0016787">
    <property type="term" value="F:hydrolase activity"/>
    <property type="evidence" value="ECO:0007669"/>
    <property type="project" value="UniProtKB-KW"/>
</dbReference>
<evidence type="ECO:0000256" key="5">
    <source>
        <dbReference type="ARBA" id="ARBA00022908"/>
    </source>
</evidence>
<evidence type="ECO:0000256" key="1">
    <source>
        <dbReference type="ARBA" id="ARBA00008857"/>
    </source>
</evidence>
<keyword evidence="4" id="KW-0378">Hydrolase</keyword>
<dbReference type="InterPro" id="IPR010998">
    <property type="entry name" value="Integrase_recombinase_N"/>
</dbReference>
<evidence type="ECO:0000256" key="7">
    <source>
        <dbReference type="ARBA" id="ARBA00023172"/>
    </source>
</evidence>
<feature type="region of interest" description="Disordered" evidence="10">
    <location>
        <begin position="24"/>
        <end position="45"/>
    </location>
</feature>
<evidence type="ECO:0000256" key="9">
    <source>
        <dbReference type="PROSITE-ProRule" id="PRU01248"/>
    </source>
</evidence>
<evidence type="ECO:0000259" key="12">
    <source>
        <dbReference type="PROSITE" id="PS51900"/>
    </source>
</evidence>
<dbReference type="InterPro" id="IPR002104">
    <property type="entry name" value="Integrase_catalytic"/>
</dbReference>
<dbReference type="GO" id="GO:0075713">
    <property type="term" value="P:establishment of integrated proviral latency"/>
    <property type="evidence" value="ECO:0007669"/>
    <property type="project" value="UniProtKB-KW"/>
</dbReference>